<evidence type="ECO:0000256" key="1">
    <source>
        <dbReference type="SAM" id="Coils"/>
    </source>
</evidence>
<dbReference type="VEuPathDB" id="ToxoDB:EBH_0026250"/>
<feature type="compositionally biased region" description="Low complexity" evidence="2">
    <location>
        <begin position="1487"/>
        <end position="1509"/>
    </location>
</feature>
<keyword evidence="4" id="KW-1185">Reference proteome</keyword>
<feature type="region of interest" description="Disordered" evidence="2">
    <location>
        <begin position="1487"/>
        <end position="1561"/>
    </location>
</feature>
<feature type="coiled-coil region" evidence="1">
    <location>
        <begin position="692"/>
        <end position="768"/>
    </location>
</feature>
<dbReference type="Proteomes" id="UP000030750">
    <property type="component" value="Unassembled WGS sequence"/>
</dbReference>
<organism evidence="3 4">
    <name type="scientific">Eimeria brunetti</name>
    <dbReference type="NCBI Taxonomy" id="51314"/>
    <lineage>
        <taxon>Eukaryota</taxon>
        <taxon>Sar</taxon>
        <taxon>Alveolata</taxon>
        <taxon>Apicomplexa</taxon>
        <taxon>Conoidasida</taxon>
        <taxon>Coccidia</taxon>
        <taxon>Eucoccidiorida</taxon>
        <taxon>Eimeriorina</taxon>
        <taxon>Eimeriidae</taxon>
        <taxon>Eimeria</taxon>
    </lineage>
</organism>
<keyword evidence="1" id="KW-0175">Coiled coil</keyword>
<feature type="coiled-coil region" evidence="1">
    <location>
        <begin position="537"/>
        <end position="564"/>
    </location>
</feature>
<sequence length="1561" mass="169161">MPRSRVVGGPDPVGVQQQQQQQARRQHNGTTGDVTCLPYRLPNAVLCEVQTAAGAAVAVAAPGTPASAVAVDGCAKSEFRICMNSSLPMNGSDRLDAAEAAGKNEAECATALGCVAAVGAAGAGPAVAAIRAASGQPICRVHGVSRGIASEQPRGAEASVSPACNTAAADAAKIASAAAAVPLRESEDARILNAFSFCASSVAVGGDETEHNPSTSAVEAARWGSWIPRMPVALREGFLAEVKSLQKKPIMKITTSVEGAYGESSVSSLFKLFSLLNKHYGLNEHSTFLDIGRLMVLLSVLNHFGDMMLQACGSGVPSLAAAAFGCTFTLGLELDSNVYSISVINHFLCQPVGTSPSGTGQPDSSLAPRGHGQLDASASAAVVAAAAGAGHAERHLLETTFGFNASFCVFDCSRLSSLEGISHVFSFDLAMPPWVMAHTVRLFNQSKTTSVFVSFHGDLISSFGMQAVLASRLSMRMGTSAESHVGFIYQKIPKKEAQHQCQSRRELQGIKQPLVTAAEPDDAAADSSVEGTKHMQRRQLQWQLALLQEQLGELEHQQQEQRRYPSKLQRQRQDLLRALETTTQESLQMLQLMLQHQQQGLLLQQQLQVVALLQQDHGEGGASQEKLTEGTVRLLEQQYLQEHHELAQRLSLQYWTENERQQTLLKEATEAVAVGKFPETAAGRTSALGSKVQQVRRELREKQKQLQNLDLMQRREEREQRRLEQNQQQIELLPHPKSRLEGRCFECNNRLLETAQQHARDVQQKQRQQLLLLKGIASSRTDKILHSIAAAGRLQQMAQIFVAAVSILPNPVSRRKEAITEQQQQKLPCCCSGCCYPLYRGSSAQPAAAAAHVELMSAAHPQQQLLLLRRVFSAFQVDQLLERGSLMQEPEQQAIIAARAEALLAHLRDISVQGLGNQTLTTPAGTATGKENAAGPWGRGAALLPRAATAEAEEIMSPHQAAWTINRFNGSCIDDITGDRIASWAPPHDARQQRENFPLAVQQQLLQQEVFMQQRIPLITVIDKQEQQQLEQQCMKDWKAVKAASVEPSSLSDAGAQAQAVFKRGMVACPFADAFEALQLLQQKLQEDSSQPGQAEQGSSPGVAVETKCLEAAFLWHFEKLLEVHQHKVHLRGSLFSGQQVRAPGPAVEAVVGDGGEDDATRLKETTPAFVSPTSCKEGFQRQPKKPRRSPQYSASSESFDAAADAVLPTARDYPAAAGGTDGSSACSSERRVPCSAIEDVEASNTAVQIRLHSHEARLLHACAAAAVEPTMRSCKRALELLLQQRRLLEQHEREGNSVNCVSVGPSALIECKWMSKTAPGLQAKSSATTWSVPSDSDCCSTHSSRSTCTSHSSKETAARRLALVAVAGEQLQRLRRYLVQVQTTLRQKLLLQILQRDFPDYRATVATAAAAATDSMDEGALPATHSNCSCAPQLHLEQQEALFQGGRGSCIWWRQYYMLLGEIAILKEKALYKAVDICLQQQQQPASQELPGEPQQLEQQQLQRPRGGQVKGTSASVNKTVVAEAEGPSILKGSGMGSRLSDPLLQSPLAPRKRRSQGGF</sequence>
<evidence type="ECO:0000256" key="2">
    <source>
        <dbReference type="SAM" id="MobiDB-lite"/>
    </source>
</evidence>
<reference evidence="3" key="2">
    <citation type="submission" date="2013-10" db="EMBL/GenBank/DDBJ databases">
        <authorList>
            <person name="Aslett M."/>
        </authorList>
    </citation>
    <scope>NUCLEOTIDE SEQUENCE [LARGE SCALE GENOMIC DNA]</scope>
    <source>
        <strain evidence="3">Houghton</strain>
    </source>
</reference>
<name>U6LH19_9EIME</name>
<dbReference type="OrthoDB" id="443402at2759"/>
<evidence type="ECO:0000313" key="4">
    <source>
        <dbReference type="Proteomes" id="UP000030750"/>
    </source>
</evidence>
<evidence type="ECO:0000313" key="3">
    <source>
        <dbReference type="EMBL" id="CDJ49446.1"/>
    </source>
</evidence>
<accession>U6LH19</accession>
<dbReference type="EMBL" id="HG711674">
    <property type="protein sequence ID" value="CDJ49446.1"/>
    <property type="molecule type" value="Genomic_DNA"/>
</dbReference>
<feature type="region of interest" description="Disordered" evidence="2">
    <location>
        <begin position="1147"/>
        <end position="1197"/>
    </location>
</feature>
<feature type="compositionally biased region" description="Basic residues" evidence="2">
    <location>
        <begin position="1552"/>
        <end position="1561"/>
    </location>
</feature>
<reference evidence="3" key="1">
    <citation type="submission" date="2013-10" db="EMBL/GenBank/DDBJ databases">
        <title>Genomic analysis of the causative agents of coccidiosis in chickens.</title>
        <authorList>
            <person name="Reid A.J."/>
            <person name="Blake D."/>
            <person name="Billington K."/>
            <person name="Browne H."/>
            <person name="Dunn M."/>
            <person name="Hung S."/>
            <person name="Kawahara F."/>
            <person name="Miranda-Saavedra D."/>
            <person name="Mourier T."/>
            <person name="Nagra H."/>
            <person name="Otto T.D."/>
            <person name="Rawlings N."/>
            <person name="Sanchez A."/>
            <person name="Sanders M."/>
            <person name="Subramaniam C."/>
            <person name="Tay Y."/>
            <person name="Dear P."/>
            <person name="Doerig C."/>
            <person name="Gruber A."/>
            <person name="Parkinson J."/>
            <person name="Shirley M."/>
            <person name="Wan K.L."/>
            <person name="Berriman M."/>
            <person name="Tomley F."/>
            <person name="Pain A."/>
        </authorList>
    </citation>
    <scope>NUCLEOTIDE SEQUENCE [LARGE SCALE GENOMIC DNA]</scope>
    <source>
        <strain evidence="3">Houghton</strain>
    </source>
</reference>
<feature type="region of interest" description="Disordered" evidence="2">
    <location>
        <begin position="1"/>
        <end position="32"/>
    </location>
</feature>
<gene>
    <name evidence="3" type="ORF">EBH_0026250</name>
</gene>
<feature type="compositionally biased region" description="Low complexity" evidence="2">
    <location>
        <begin position="1"/>
        <end position="23"/>
    </location>
</feature>
<protein>
    <submittedName>
        <fullName evidence="3">Uncharacterized protein</fullName>
    </submittedName>
</protein>
<proteinExistence type="predicted"/>